<keyword evidence="1" id="KW-1133">Transmembrane helix</keyword>
<comment type="caution">
    <text evidence="2">The sequence shown here is derived from an EMBL/GenBank/DDBJ whole genome shotgun (WGS) entry which is preliminary data.</text>
</comment>
<sequence length="301" mass="35347">MRRFVVKVLVFVLPFFLLAITMEIMLRNIPNDYKYKAKYLTEHSKDIEVLILGSSHSYADVNPYLIPGKAFNAAHSGQTFEFDLKILKKYEFPNLRMIIIPISYFSYFAKLDGPYLCKYSLYYKLETDGGLKTLSEFLSYPLIDNVRRIINYYLKRRDENESNKLGQRIKRKESPQSLEESGIDAALRHTHKDTKYVSQNVSFLENIIQIARNKNSIVILFTPPAYRTYTENLDAEQLKAMYQITEDILKKYDNCYYIDFLKDTDFTAEDFWDSDHLNAKGADKLTRKLVSFIESVSKRRN</sequence>
<protein>
    <submittedName>
        <fullName evidence="2">DUF1574 domain-containing protein</fullName>
    </submittedName>
</protein>
<dbReference type="AlphaFoldDB" id="A0A7V4NDS3"/>
<dbReference type="EMBL" id="DSZZ01000111">
    <property type="protein sequence ID" value="HGU52366.1"/>
    <property type="molecule type" value="Genomic_DNA"/>
</dbReference>
<gene>
    <name evidence="2" type="ORF">ENT78_02395</name>
</gene>
<name>A0A7V4NDS3_FERPE</name>
<dbReference type="SUPFAM" id="SSF52266">
    <property type="entry name" value="SGNH hydrolase"/>
    <property type="match status" value="1"/>
</dbReference>
<dbReference type="InterPro" id="IPR011468">
    <property type="entry name" value="DUF1574"/>
</dbReference>
<reference evidence="2" key="1">
    <citation type="journal article" date="2020" name="mSystems">
        <title>Genome- and Community-Level Interaction Insights into Carbon Utilization and Element Cycling Functions of Hydrothermarchaeota in Hydrothermal Sediment.</title>
        <authorList>
            <person name="Zhou Z."/>
            <person name="Liu Y."/>
            <person name="Xu W."/>
            <person name="Pan J."/>
            <person name="Luo Z.H."/>
            <person name="Li M."/>
        </authorList>
    </citation>
    <scope>NUCLEOTIDE SEQUENCE [LARGE SCALE GENOMIC DNA]</scope>
    <source>
        <strain evidence="2">SpSt-61</strain>
    </source>
</reference>
<dbReference type="InterPro" id="IPR036514">
    <property type="entry name" value="SGNH_hydro_sf"/>
</dbReference>
<evidence type="ECO:0000313" key="2">
    <source>
        <dbReference type="EMBL" id="HGU52366.1"/>
    </source>
</evidence>
<keyword evidence="1" id="KW-0812">Transmembrane</keyword>
<feature type="transmembrane region" description="Helical" evidence="1">
    <location>
        <begin position="6"/>
        <end position="26"/>
    </location>
</feature>
<dbReference type="Gene3D" id="3.40.50.1110">
    <property type="entry name" value="SGNH hydrolase"/>
    <property type="match status" value="1"/>
</dbReference>
<keyword evidence="1" id="KW-0472">Membrane</keyword>
<organism evidence="2">
    <name type="scientific">Fervidobacterium pennivorans</name>
    <dbReference type="NCBI Taxonomy" id="93466"/>
    <lineage>
        <taxon>Bacteria</taxon>
        <taxon>Thermotogati</taxon>
        <taxon>Thermotogota</taxon>
        <taxon>Thermotogae</taxon>
        <taxon>Thermotogales</taxon>
        <taxon>Fervidobacteriaceae</taxon>
        <taxon>Fervidobacterium</taxon>
    </lineage>
</organism>
<evidence type="ECO:0000256" key="1">
    <source>
        <dbReference type="SAM" id="Phobius"/>
    </source>
</evidence>
<dbReference type="Pfam" id="PF07611">
    <property type="entry name" value="DUF1574"/>
    <property type="match status" value="1"/>
</dbReference>
<proteinExistence type="predicted"/>
<accession>A0A7V4NDS3</accession>